<sequence length="134" mass="14738">MQVGTPVRKSADNRTLVFPLITGIVLTCIAVKEIVFITFCELPGINQIPNEYALRAYGLSVVLNCVPISVFLAYKMFPSVVYAFQSTAFYIFLGSLSSLTLLTTLQCAVIASYPNGTYDGVMGMINEQIDDLFF</sequence>
<feature type="transmembrane region" description="Helical" evidence="1">
    <location>
        <begin position="16"/>
        <end position="40"/>
    </location>
</feature>
<dbReference type="AlphaFoldDB" id="A0A1I7TIE3"/>
<name>A0A1I7TIE3_9PELO</name>
<evidence type="ECO:0000313" key="3">
    <source>
        <dbReference type="WBParaSite" id="Csp11.Scaffold622.g6237.t2"/>
    </source>
</evidence>
<dbReference type="Proteomes" id="UP000095282">
    <property type="component" value="Unplaced"/>
</dbReference>
<evidence type="ECO:0000313" key="2">
    <source>
        <dbReference type="Proteomes" id="UP000095282"/>
    </source>
</evidence>
<organism evidence="2 3">
    <name type="scientific">Caenorhabditis tropicalis</name>
    <dbReference type="NCBI Taxonomy" id="1561998"/>
    <lineage>
        <taxon>Eukaryota</taxon>
        <taxon>Metazoa</taxon>
        <taxon>Ecdysozoa</taxon>
        <taxon>Nematoda</taxon>
        <taxon>Chromadorea</taxon>
        <taxon>Rhabditida</taxon>
        <taxon>Rhabditina</taxon>
        <taxon>Rhabditomorpha</taxon>
        <taxon>Rhabditoidea</taxon>
        <taxon>Rhabditidae</taxon>
        <taxon>Peloderinae</taxon>
        <taxon>Caenorhabditis</taxon>
    </lineage>
</organism>
<protein>
    <submittedName>
        <fullName evidence="3">Aa_trans domain-containing protein</fullName>
    </submittedName>
</protein>
<keyword evidence="1" id="KW-0812">Transmembrane</keyword>
<reference evidence="3" key="1">
    <citation type="submission" date="2016-11" db="UniProtKB">
        <authorList>
            <consortium name="WormBaseParasite"/>
        </authorList>
    </citation>
    <scope>IDENTIFICATION</scope>
</reference>
<feature type="transmembrane region" description="Helical" evidence="1">
    <location>
        <begin position="52"/>
        <end position="74"/>
    </location>
</feature>
<dbReference type="WBParaSite" id="Csp11.Scaffold622.g6237.t2">
    <property type="protein sequence ID" value="Csp11.Scaffold622.g6237.t2"/>
    <property type="gene ID" value="Csp11.Scaffold622.g6237"/>
</dbReference>
<keyword evidence="2" id="KW-1185">Reference proteome</keyword>
<keyword evidence="1" id="KW-0472">Membrane</keyword>
<feature type="transmembrane region" description="Helical" evidence="1">
    <location>
        <begin position="80"/>
        <end position="102"/>
    </location>
</feature>
<accession>A0A1I7TIE3</accession>
<evidence type="ECO:0000256" key="1">
    <source>
        <dbReference type="SAM" id="Phobius"/>
    </source>
</evidence>
<keyword evidence="1" id="KW-1133">Transmembrane helix</keyword>
<proteinExistence type="predicted"/>